<keyword evidence="2" id="KW-0677">Repeat</keyword>
<gene>
    <name evidence="4" type="ORF">RN001_004282</name>
</gene>
<dbReference type="Pfam" id="PF00400">
    <property type="entry name" value="WD40"/>
    <property type="match status" value="5"/>
</dbReference>
<keyword evidence="5" id="KW-1185">Reference proteome</keyword>
<dbReference type="AlphaFoldDB" id="A0AAN7SPH3"/>
<dbReference type="EMBL" id="JARPUR010000002">
    <property type="protein sequence ID" value="KAK4880963.1"/>
    <property type="molecule type" value="Genomic_DNA"/>
</dbReference>
<dbReference type="PRINTS" id="PR00320">
    <property type="entry name" value="GPROTEINBRPT"/>
</dbReference>
<dbReference type="InterPro" id="IPR036322">
    <property type="entry name" value="WD40_repeat_dom_sf"/>
</dbReference>
<dbReference type="PANTHER" id="PTHR19878">
    <property type="entry name" value="AUTOPHAGY PROTEIN 16-LIKE"/>
    <property type="match status" value="1"/>
</dbReference>
<dbReference type="PANTHER" id="PTHR19878:SF8">
    <property type="entry name" value="AUTOPHAGY-RELATED 16, ISOFORM F"/>
    <property type="match status" value="1"/>
</dbReference>
<dbReference type="GO" id="GO:0034045">
    <property type="term" value="C:phagophore assembly site membrane"/>
    <property type="evidence" value="ECO:0007669"/>
    <property type="project" value="TreeGrafter"/>
</dbReference>
<dbReference type="Gene3D" id="2.130.10.10">
    <property type="entry name" value="YVTN repeat-like/Quinoprotein amine dehydrogenase"/>
    <property type="match status" value="2"/>
</dbReference>
<reference evidence="5" key="1">
    <citation type="submission" date="2023-01" db="EMBL/GenBank/DDBJ databases">
        <title>Key to firefly adult light organ development and bioluminescence: homeobox transcription factors regulate luciferase expression and transportation to peroxisome.</title>
        <authorList>
            <person name="Fu X."/>
        </authorList>
    </citation>
    <scope>NUCLEOTIDE SEQUENCE [LARGE SCALE GENOMIC DNA]</scope>
</reference>
<dbReference type="GO" id="GO:0000045">
    <property type="term" value="P:autophagosome assembly"/>
    <property type="evidence" value="ECO:0007669"/>
    <property type="project" value="InterPro"/>
</dbReference>
<evidence type="ECO:0000256" key="3">
    <source>
        <dbReference type="PROSITE-ProRule" id="PRU00221"/>
    </source>
</evidence>
<dbReference type="GO" id="GO:0000421">
    <property type="term" value="C:autophagosome membrane"/>
    <property type="evidence" value="ECO:0007669"/>
    <property type="project" value="TreeGrafter"/>
</dbReference>
<dbReference type="PROSITE" id="PS50082">
    <property type="entry name" value="WD_REPEATS_2"/>
    <property type="match status" value="4"/>
</dbReference>
<keyword evidence="1 3" id="KW-0853">WD repeat</keyword>
<feature type="repeat" description="WD" evidence="3">
    <location>
        <begin position="165"/>
        <end position="196"/>
    </location>
</feature>
<feature type="repeat" description="WD" evidence="3">
    <location>
        <begin position="84"/>
        <end position="109"/>
    </location>
</feature>
<dbReference type="Proteomes" id="UP001353858">
    <property type="component" value="Unassembled WGS sequence"/>
</dbReference>
<comment type="caution">
    <text evidence="4">The sequence shown here is derived from an EMBL/GenBank/DDBJ whole genome shotgun (WGS) entry which is preliminary data.</text>
</comment>
<evidence type="ECO:0000256" key="1">
    <source>
        <dbReference type="ARBA" id="ARBA00022574"/>
    </source>
</evidence>
<dbReference type="InterPro" id="IPR019775">
    <property type="entry name" value="WD40_repeat_CS"/>
</dbReference>
<dbReference type="InterPro" id="IPR015943">
    <property type="entry name" value="WD40/YVTN_repeat-like_dom_sf"/>
</dbReference>
<feature type="repeat" description="WD" evidence="3">
    <location>
        <begin position="26"/>
        <end position="67"/>
    </location>
</feature>
<accession>A0AAN7SPH3</accession>
<dbReference type="GO" id="GO:0034274">
    <property type="term" value="C:Atg12-Atg5-Atg16 complex"/>
    <property type="evidence" value="ECO:0007669"/>
    <property type="project" value="TreeGrafter"/>
</dbReference>
<dbReference type="InterPro" id="IPR020472">
    <property type="entry name" value="WD40_PAC1"/>
</dbReference>
<evidence type="ECO:0000313" key="5">
    <source>
        <dbReference type="Proteomes" id="UP001353858"/>
    </source>
</evidence>
<dbReference type="GO" id="GO:0043495">
    <property type="term" value="F:protein-membrane adaptor activity"/>
    <property type="evidence" value="ECO:0007669"/>
    <property type="project" value="TreeGrafter"/>
</dbReference>
<protein>
    <submittedName>
        <fullName evidence="4">Uncharacterized protein</fullName>
    </submittedName>
</protein>
<sequence length="229" mass="25293">MVINPDNSENVDGESRIYKEQGYHTLTGHSGKVMAGKFLGEQTKVVTGSYDRTLKIWDLRSRACIETKFAGSSCNDLVTVDGAGSMIISGHYDKTIRFWDIRQDTHANDIVLQGKVTSLDLSRDSNYLISCVRDDTLKLIDLRMNQIILSFSCDGFKVGCDWSRVTFSPDGLYVAVGSADGSVFIWGVNTAKVETVLKDHGSAVTATSWNPFGSYLISVDRSKKAIVWD</sequence>
<organism evidence="4 5">
    <name type="scientific">Aquatica leii</name>
    <dbReference type="NCBI Taxonomy" id="1421715"/>
    <lineage>
        <taxon>Eukaryota</taxon>
        <taxon>Metazoa</taxon>
        <taxon>Ecdysozoa</taxon>
        <taxon>Arthropoda</taxon>
        <taxon>Hexapoda</taxon>
        <taxon>Insecta</taxon>
        <taxon>Pterygota</taxon>
        <taxon>Neoptera</taxon>
        <taxon>Endopterygota</taxon>
        <taxon>Coleoptera</taxon>
        <taxon>Polyphaga</taxon>
        <taxon>Elateriformia</taxon>
        <taxon>Elateroidea</taxon>
        <taxon>Lampyridae</taxon>
        <taxon>Luciolinae</taxon>
        <taxon>Aquatica</taxon>
    </lineage>
</organism>
<dbReference type="PROSITE" id="PS50294">
    <property type="entry name" value="WD_REPEATS_REGION"/>
    <property type="match status" value="2"/>
</dbReference>
<proteinExistence type="predicted"/>
<dbReference type="PROSITE" id="PS00678">
    <property type="entry name" value="WD_REPEATS_1"/>
    <property type="match status" value="1"/>
</dbReference>
<dbReference type="SMART" id="SM00320">
    <property type="entry name" value="WD40"/>
    <property type="match status" value="5"/>
</dbReference>
<dbReference type="InterPro" id="IPR045160">
    <property type="entry name" value="ATG16"/>
</dbReference>
<feature type="repeat" description="WD" evidence="3">
    <location>
        <begin position="197"/>
        <end position="229"/>
    </location>
</feature>
<name>A0AAN7SPH3_9COLE</name>
<dbReference type="InterPro" id="IPR001680">
    <property type="entry name" value="WD40_rpt"/>
</dbReference>
<dbReference type="SUPFAM" id="SSF50978">
    <property type="entry name" value="WD40 repeat-like"/>
    <property type="match status" value="1"/>
</dbReference>
<evidence type="ECO:0000256" key="2">
    <source>
        <dbReference type="ARBA" id="ARBA00022737"/>
    </source>
</evidence>
<evidence type="ECO:0000313" key="4">
    <source>
        <dbReference type="EMBL" id="KAK4880963.1"/>
    </source>
</evidence>